<proteinExistence type="predicted"/>
<evidence type="ECO:0000313" key="2">
    <source>
        <dbReference type="Proteomes" id="UP000593577"/>
    </source>
</evidence>
<dbReference type="EMBL" id="JABFAA010000001">
    <property type="protein sequence ID" value="MBA0674820.1"/>
    <property type="molecule type" value="Genomic_DNA"/>
</dbReference>
<dbReference type="AlphaFoldDB" id="A0A7J8WIX9"/>
<dbReference type="Proteomes" id="UP000593577">
    <property type="component" value="Unassembled WGS sequence"/>
</dbReference>
<reference evidence="1 2" key="1">
    <citation type="journal article" date="2019" name="Genome Biol. Evol.">
        <title>Insights into the evolution of the New World diploid cottons (Gossypium, subgenus Houzingenia) based on genome sequencing.</title>
        <authorList>
            <person name="Grover C.E."/>
            <person name="Arick M.A. 2nd"/>
            <person name="Thrash A."/>
            <person name="Conover J.L."/>
            <person name="Sanders W.S."/>
            <person name="Peterson D.G."/>
            <person name="Frelichowski J.E."/>
            <person name="Scheffler J.A."/>
            <person name="Scheffler B.E."/>
            <person name="Wendel J.F."/>
        </authorList>
    </citation>
    <scope>NUCLEOTIDE SEQUENCE [LARGE SCALE GENOMIC DNA]</scope>
    <source>
        <strain evidence="1">185</strain>
        <tissue evidence="1">Leaf</tissue>
    </source>
</reference>
<name>A0A7J8WIX9_GOSAI</name>
<protein>
    <submittedName>
        <fullName evidence="1">Uncharacterized protein</fullName>
    </submittedName>
</protein>
<comment type="caution">
    <text evidence="1">The sequence shown here is derived from an EMBL/GenBank/DDBJ whole genome shotgun (WGS) entry which is preliminary data.</text>
</comment>
<gene>
    <name evidence="1" type="ORF">Goari_016394</name>
</gene>
<evidence type="ECO:0000313" key="1">
    <source>
        <dbReference type="EMBL" id="MBA0674820.1"/>
    </source>
</evidence>
<sequence length="297" mass="33350">MEDEIAGLTLQNDENDVWSVPPSASKLVNDHLARQIGNFLGIFLDYYSTALGFGLQQCLRIQVFVDVRIPLERKKRHGENFCLFRLTLATKNVSMGWDMSLRVMPHRLQAQSSVWLCNVPVEWVPQSGGLSSPTNATISQPSTLTFVQLSLKDHPMTVVGRKKRAQFTSIVSVVFTGSDSAQALHIFYAAGSTVLLSGDGPREISFRLGSVTRYLRIAGLRVALSIYSDDFLATLDFSTLPRYIYRPTPLYWSDISEFATSYNPNQSKVRCLPPALCYIHAILAHTLTGRKERRAFW</sequence>
<keyword evidence="2" id="KW-1185">Reference proteome</keyword>
<organism evidence="1 2">
    <name type="scientific">Gossypium aridum</name>
    <name type="common">American cotton</name>
    <name type="synonym">Erioxylum aridum</name>
    <dbReference type="NCBI Taxonomy" id="34290"/>
    <lineage>
        <taxon>Eukaryota</taxon>
        <taxon>Viridiplantae</taxon>
        <taxon>Streptophyta</taxon>
        <taxon>Embryophyta</taxon>
        <taxon>Tracheophyta</taxon>
        <taxon>Spermatophyta</taxon>
        <taxon>Magnoliopsida</taxon>
        <taxon>eudicotyledons</taxon>
        <taxon>Gunneridae</taxon>
        <taxon>Pentapetalae</taxon>
        <taxon>rosids</taxon>
        <taxon>malvids</taxon>
        <taxon>Malvales</taxon>
        <taxon>Malvaceae</taxon>
        <taxon>Malvoideae</taxon>
        <taxon>Gossypium</taxon>
    </lineage>
</organism>
<accession>A0A7J8WIX9</accession>